<accession>A0A0B5F4Y1</accession>
<evidence type="ECO:0000313" key="1">
    <source>
        <dbReference type="EMBL" id="AJE85931.1"/>
    </source>
</evidence>
<keyword evidence="2" id="KW-1185">Reference proteome</keyword>
<dbReference type="AlphaFoldDB" id="A0A0B5F4Y1"/>
<protein>
    <submittedName>
        <fullName evidence="1">Uncharacterized protein</fullName>
    </submittedName>
</protein>
<dbReference type="KEGG" id="sals:SLNWT_5555"/>
<gene>
    <name evidence="1" type="ORF">SLNWT_5555</name>
</gene>
<reference evidence="1 2" key="1">
    <citation type="submission" date="2015-01" db="EMBL/GenBank/DDBJ databases">
        <title>Enhanced salinomycin production by adjusting the supply of polyketide extender units in Streptomyce albus DSM 41398.</title>
        <authorList>
            <person name="Lu C."/>
        </authorList>
    </citation>
    <scope>NUCLEOTIDE SEQUENCE [LARGE SCALE GENOMIC DNA]</scope>
    <source>
        <strain evidence="2">ATCC 21838 / DSM 41398 / FERM P-419 / JCM 4703 / NBRC 107858</strain>
    </source>
</reference>
<proteinExistence type="predicted"/>
<name>A0A0B5F4Y1_STRA4</name>
<organism evidence="1 2">
    <name type="scientific">Streptomyces albus (strain ATCC 21838 / DSM 41398 / FERM P-419 / JCM 4703 / NBRC 107858)</name>
    <dbReference type="NCBI Taxonomy" id="1081613"/>
    <lineage>
        <taxon>Bacteria</taxon>
        <taxon>Bacillati</taxon>
        <taxon>Actinomycetota</taxon>
        <taxon>Actinomycetes</taxon>
        <taxon>Kitasatosporales</taxon>
        <taxon>Streptomycetaceae</taxon>
        <taxon>Streptomyces</taxon>
    </lineage>
</organism>
<sequence length="204" mass="22162">MSGLVGALVGAAAGYGGTRQAQNRALAAERQARLDAKQDVAMTTLADTFGKLQRHVRGVPGTPEYAPDTEEFAAVDAAERTWDQKLEDLTAPARIAVGVLRDEALRARLHQSLDLLDAWQSGLEYAYRGRVPARSRAWVLRGILSHAVECVGAWQREEPLPEPNEAYGEAVDSLELKREEAEAAAEAEAAYVREQRARGRGGQA</sequence>
<dbReference type="Proteomes" id="UP000031523">
    <property type="component" value="Chromosome"/>
</dbReference>
<dbReference type="EMBL" id="CP010519">
    <property type="protein sequence ID" value="AJE85931.1"/>
    <property type="molecule type" value="Genomic_DNA"/>
</dbReference>
<evidence type="ECO:0000313" key="2">
    <source>
        <dbReference type="Proteomes" id="UP000031523"/>
    </source>
</evidence>